<dbReference type="Proteomes" id="UP000663869">
    <property type="component" value="Unassembled WGS sequence"/>
</dbReference>
<feature type="domain" description="Tr-type G" evidence="3">
    <location>
        <begin position="2"/>
        <end position="72"/>
    </location>
</feature>
<dbReference type="Pfam" id="PF00009">
    <property type="entry name" value="GTP_EFTU"/>
    <property type="match status" value="1"/>
</dbReference>
<reference evidence="4" key="1">
    <citation type="submission" date="2021-02" db="EMBL/GenBank/DDBJ databases">
        <authorList>
            <person name="Nowell W R."/>
        </authorList>
    </citation>
    <scope>NUCLEOTIDE SEQUENCE</scope>
</reference>
<dbReference type="InterPro" id="IPR050100">
    <property type="entry name" value="TRAFAC_GTPase_members"/>
</dbReference>
<dbReference type="Gene3D" id="3.40.50.300">
    <property type="entry name" value="P-loop containing nucleotide triphosphate hydrolases"/>
    <property type="match status" value="1"/>
</dbReference>
<organism evidence="4 5">
    <name type="scientific">Rotaria socialis</name>
    <dbReference type="NCBI Taxonomy" id="392032"/>
    <lineage>
        <taxon>Eukaryota</taxon>
        <taxon>Metazoa</taxon>
        <taxon>Spiralia</taxon>
        <taxon>Gnathifera</taxon>
        <taxon>Rotifera</taxon>
        <taxon>Eurotatoria</taxon>
        <taxon>Bdelloidea</taxon>
        <taxon>Philodinida</taxon>
        <taxon>Philodinidae</taxon>
        <taxon>Rotaria</taxon>
    </lineage>
</organism>
<sequence length="114" mass="13173">MREQILLCYMLGIKQMVVAVNKMDADDVLYDENRFNQIKSEVSHYLKKVGYQLDHVAFVPISAWESDNLVTISNNMPWFKDALPDNIVCFNVGKIRAKELRRGFICSDTKKRSG</sequence>
<name>A0A818LQ11_9BILA</name>
<dbReference type="GO" id="GO:0005525">
    <property type="term" value="F:GTP binding"/>
    <property type="evidence" value="ECO:0007669"/>
    <property type="project" value="UniProtKB-KW"/>
</dbReference>
<dbReference type="InterPro" id="IPR027417">
    <property type="entry name" value="P-loop_NTPase"/>
</dbReference>
<dbReference type="PANTHER" id="PTHR23115">
    <property type="entry name" value="TRANSLATION FACTOR"/>
    <property type="match status" value="1"/>
</dbReference>
<proteinExistence type="predicted"/>
<evidence type="ECO:0000313" key="5">
    <source>
        <dbReference type="Proteomes" id="UP000663869"/>
    </source>
</evidence>
<protein>
    <recommendedName>
        <fullName evidence="3">Tr-type G domain-containing protein</fullName>
    </recommendedName>
</protein>
<accession>A0A818LQ11</accession>
<dbReference type="SUPFAM" id="SSF52540">
    <property type="entry name" value="P-loop containing nucleoside triphosphate hydrolases"/>
    <property type="match status" value="1"/>
</dbReference>
<evidence type="ECO:0000256" key="2">
    <source>
        <dbReference type="ARBA" id="ARBA00023134"/>
    </source>
</evidence>
<gene>
    <name evidence="4" type="ORF">FME351_LOCUS20883</name>
</gene>
<evidence type="ECO:0000256" key="1">
    <source>
        <dbReference type="ARBA" id="ARBA00022741"/>
    </source>
</evidence>
<dbReference type="EMBL" id="CAJNYU010002679">
    <property type="protein sequence ID" value="CAF3579603.1"/>
    <property type="molecule type" value="Genomic_DNA"/>
</dbReference>
<evidence type="ECO:0000259" key="3">
    <source>
        <dbReference type="Pfam" id="PF00009"/>
    </source>
</evidence>
<dbReference type="AlphaFoldDB" id="A0A818LQ11"/>
<dbReference type="InterPro" id="IPR000795">
    <property type="entry name" value="T_Tr_GTP-bd_dom"/>
</dbReference>
<dbReference type="GO" id="GO:0003924">
    <property type="term" value="F:GTPase activity"/>
    <property type="evidence" value="ECO:0007669"/>
    <property type="project" value="InterPro"/>
</dbReference>
<evidence type="ECO:0000313" key="4">
    <source>
        <dbReference type="EMBL" id="CAF3579603.1"/>
    </source>
</evidence>
<comment type="caution">
    <text evidence="4">The sequence shown here is derived from an EMBL/GenBank/DDBJ whole genome shotgun (WGS) entry which is preliminary data.</text>
</comment>
<keyword evidence="1" id="KW-0547">Nucleotide-binding</keyword>
<keyword evidence="2" id="KW-0342">GTP-binding</keyword>